<dbReference type="SMART" id="SM00387">
    <property type="entry name" value="HATPase_c"/>
    <property type="match status" value="1"/>
</dbReference>
<dbReference type="NCBIfam" id="TIGR00229">
    <property type="entry name" value="sensory_box"/>
    <property type="match status" value="1"/>
</dbReference>
<dbReference type="PANTHER" id="PTHR43304">
    <property type="entry name" value="PHYTOCHROME-LIKE PROTEIN CPH1"/>
    <property type="match status" value="1"/>
</dbReference>
<evidence type="ECO:0000256" key="5">
    <source>
        <dbReference type="ARBA" id="ARBA00022777"/>
    </source>
</evidence>
<keyword evidence="5" id="KW-0418">Kinase</keyword>
<dbReference type="AlphaFoldDB" id="A0A7J2TL64"/>
<keyword evidence="3" id="KW-0597">Phosphoprotein</keyword>
<dbReference type="GO" id="GO:0006355">
    <property type="term" value="P:regulation of DNA-templated transcription"/>
    <property type="evidence" value="ECO:0007669"/>
    <property type="project" value="InterPro"/>
</dbReference>
<dbReference type="EC" id="2.7.13.3" evidence="2"/>
<dbReference type="Pfam" id="PF13426">
    <property type="entry name" value="PAS_9"/>
    <property type="match status" value="1"/>
</dbReference>
<dbReference type="PROSITE" id="PS50112">
    <property type="entry name" value="PAS"/>
    <property type="match status" value="1"/>
</dbReference>
<dbReference type="CDD" id="cd00075">
    <property type="entry name" value="HATPase"/>
    <property type="match status" value="1"/>
</dbReference>
<dbReference type="Gene3D" id="3.30.450.20">
    <property type="entry name" value="PAS domain"/>
    <property type="match status" value="2"/>
</dbReference>
<dbReference type="InterPro" id="IPR003594">
    <property type="entry name" value="HATPase_dom"/>
</dbReference>
<evidence type="ECO:0000313" key="8">
    <source>
        <dbReference type="EMBL" id="HEH35831.1"/>
    </source>
</evidence>
<dbReference type="InterPro" id="IPR005467">
    <property type="entry name" value="His_kinase_dom"/>
</dbReference>
<dbReference type="SUPFAM" id="SSF55785">
    <property type="entry name" value="PYP-like sensor domain (PAS domain)"/>
    <property type="match status" value="2"/>
</dbReference>
<evidence type="ECO:0000259" key="7">
    <source>
        <dbReference type="PROSITE" id="PS50112"/>
    </source>
</evidence>
<evidence type="ECO:0000256" key="1">
    <source>
        <dbReference type="ARBA" id="ARBA00000085"/>
    </source>
</evidence>
<evidence type="ECO:0000256" key="2">
    <source>
        <dbReference type="ARBA" id="ARBA00012438"/>
    </source>
</evidence>
<dbReference type="Pfam" id="PF02518">
    <property type="entry name" value="HATPase_c"/>
    <property type="match status" value="1"/>
</dbReference>
<dbReference type="InterPro" id="IPR035965">
    <property type="entry name" value="PAS-like_dom_sf"/>
</dbReference>
<dbReference type="CDD" id="cd00130">
    <property type="entry name" value="PAS"/>
    <property type="match status" value="2"/>
</dbReference>
<dbReference type="Pfam" id="PF00989">
    <property type="entry name" value="PAS"/>
    <property type="match status" value="1"/>
</dbReference>
<dbReference type="GO" id="GO:0000155">
    <property type="term" value="F:phosphorelay sensor kinase activity"/>
    <property type="evidence" value="ECO:0007669"/>
    <property type="project" value="InterPro"/>
</dbReference>
<feature type="domain" description="PAS" evidence="7">
    <location>
        <begin position="109"/>
        <end position="177"/>
    </location>
</feature>
<dbReference type="EMBL" id="DSLA01000103">
    <property type="protein sequence ID" value="HEH35831.1"/>
    <property type="molecule type" value="Genomic_DNA"/>
</dbReference>
<keyword evidence="4" id="KW-0808">Transferase</keyword>
<dbReference type="SUPFAM" id="SSF55874">
    <property type="entry name" value="ATPase domain of HSP90 chaperone/DNA topoisomerase II/histidine kinase"/>
    <property type="match status" value="1"/>
</dbReference>
<dbReference type="SMART" id="SM00091">
    <property type="entry name" value="PAS"/>
    <property type="match status" value="2"/>
</dbReference>
<dbReference type="InterPro" id="IPR004358">
    <property type="entry name" value="Sig_transdc_His_kin-like_C"/>
</dbReference>
<feature type="domain" description="Histidine kinase" evidence="6">
    <location>
        <begin position="234"/>
        <end position="413"/>
    </location>
</feature>
<dbReference type="InterPro" id="IPR052162">
    <property type="entry name" value="Sensor_kinase/Photoreceptor"/>
</dbReference>
<name>A0A7J2TL64_ARCFL</name>
<accession>A0A7J2TL64</accession>
<organism evidence="8">
    <name type="scientific">Archaeoglobus fulgidus</name>
    <dbReference type="NCBI Taxonomy" id="2234"/>
    <lineage>
        <taxon>Archaea</taxon>
        <taxon>Methanobacteriati</taxon>
        <taxon>Methanobacteriota</taxon>
        <taxon>Archaeoglobi</taxon>
        <taxon>Archaeoglobales</taxon>
        <taxon>Archaeoglobaceae</taxon>
        <taxon>Archaeoglobus</taxon>
    </lineage>
</organism>
<dbReference type="PRINTS" id="PR00344">
    <property type="entry name" value="BCTRLSENSOR"/>
</dbReference>
<dbReference type="CDD" id="cd00082">
    <property type="entry name" value="HisKA"/>
    <property type="match status" value="1"/>
</dbReference>
<evidence type="ECO:0000259" key="6">
    <source>
        <dbReference type="PROSITE" id="PS50109"/>
    </source>
</evidence>
<dbReference type="InterPro" id="IPR013767">
    <property type="entry name" value="PAS_fold"/>
</dbReference>
<evidence type="ECO:0000256" key="3">
    <source>
        <dbReference type="ARBA" id="ARBA00022553"/>
    </source>
</evidence>
<gene>
    <name evidence="8" type="ORF">ENP88_06815</name>
</gene>
<protein>
    <recommendedName>
        <fullName evidence="2">histidine kinase</fullName>
        <ecNumber evidence="2">2.7.13.3</ecNumber>
    </recommendedName>
</protein>
<dbReference type="InterPro" id="IPR003661">
    <property type="entry name" value="HisK_dim/P_dom"/>
</dbReference>
<dbReference type="PANTHER" id="PTHR43304:SF1">
    <property type="entry name" value="PAC DOMAIN-CONTAINING PROTEIN"/>
    <property type="match status" value="1"/>
</dbReference>
<dbReference type="InterPro" id="IPR000014">
    <property type="entry name" value="PAS"/>
</dbReference>
<proteinExistence type="predicted"/>
<reference evidence="8" key="1">
    <citation type="journal article" date="2020" name="mSystems">
        <title>Genome- and Community-Level Interaction Insights into Carbon Utilization and Element Cycling Functions of Hydrothermarchaeota in Hydrothermal Sediment.</title>
        <authorList>
            <person name="Zhou Z."/>
            <person name="Liu Y."/>
            <person name="Xu W."/>
            <person name="Pan J."/>
            <person name="Luo Z.H."/>
            <person name="Li M."/>
        </authorList>
    </citation>
    <scope>NUCLEOTIDE SEQUENCE [LARGE SCALE GENOMIC DNA]</scope>
    <source>
        <strain evidence="8">SpSt-26</strain>
    </source>
</reference>
<dbReference type="InterPro" id="IPR036890">
    <property type="entry name" value="HATPase_C_sf"/>
</dbReference>
<comment type="catalytic activity">
    <reaction evidence="1">
        <text>ATP + protein L-histidine = ADP + protein N-phospho-L-histidine.</text>
        <dbReference type="EC" id="2.7.13.3"/>
    </reaction>
</comment>
<comment type="caution">
    <text evidence="8">The sequence shown here is derived from an EMBL/GenBank/DDBJ whole genome shotgun (WGS) entry which is preliminary data.</text>
</comment>
<dbReference type="PROSITE" id="PS50109">
    <property type="entry name" value="HIS_KIN"/>
    <property type="match status" value="1"/>
</dbReference>
<dbReference type="Gene3D" id="3.30.565.10">
    <property type="entry name" value="Histidine kinase-like ATPase, C-terminal domain"/>
    <property type="match status" value="1"/>
</dbReference>
<sequence length="414" mass="47290">MGYEILDEINFPIIVIEDFTIIYANKKFTELFGNAVGKKCYEVIHATASPPSFCAILNLISGGKGEEEFYEPNLKRWFFVKVSRIDSRFLHLIVDITEKIELLKKVEEKEKFYRTLLEIAVPIFIVQNGVFVYVNSQFSELLGYAKEELLGKSPFEFVHPEDREKVKRRYESRIKGERLDEDYPIRILTKSGERWVIISPRRIEYNGNPAVLGVVYDLDEHIRQRNIVLTLHRLLRHDLKNALSAALMSLELLKEGQMSLEKVENSIRKALEIVEHSKIEELKPVDLAELAERASDNIDAEIVIKGNCVILADDSLFSVFNNIFENAVKHGKASRIEVTIEKKGRDCEIRIADNGIGVPEELKEKIFEGYSATGSGIGLKAVREIVRNFNGNIWIEDRPGGGAVFVIRFKDCVI</sequence>
<evidence type="ECO:0000256" key="4">
    <source>
        <dbReference type="ARBA" id="ARBA00022679"/>
    </source>
</evidence>